<dbReference type="GO" id="GO:0016628">
    <property type="term" value="F:oxidoreductase activity, acting on the CH-CH group of donors, NAD or NADP as acceptor"/>
    <property type="evidence" value="ECO:0007669"/>
    <property type="project" value="InterPro"/>
</dbReference>
<dbReference type="SUPFAM" id="SSF51735">
    <property type="entry name" value="NAD(P)-binding Rossmann-fold domains"/>
    <property type="match status" value="1"/>
</dbReference>
<dbReference type="PIRSF" id="PIRSF500136">
    <property type="entry name" value="UDP_ManNAc_DH"/>
    <property type="match status" value="1"/>
</dbReference>
<dbReference type="Pfam" id="PF03720">
    <property type="entry name" value="UDPG_MGDP_dh_C"/>
    <property type="match status" value="1"/>
</dbReference>
<dbReference type="InterPro" id="IPR036291">
    <property type="entry name" value="NAD(P)-bd_dom_sf"/>
</dbReference>
<dbReference type="Pfam" id="PF03721">
    <property type="entry name" value="UDPG_MGDP_dh_N"/>
    <property type="match status" value="1"/>
</dbReference>
<gene>
    <name evidence="6" type="ORF">GGP61_002601</name>
</gene>
<dbReference type="SUPFAM" id="SSF52413">
    <property type="entry name" value="UDP-glucose/GDP-mannose dehydrogenase C-terminal domain"/>
    <property type="match status" value="1"/>
</dbReference>
<keyword evidence="1 6" id="KW-0560">Oxidoreductase</keyword>
<evidence type="ECO:0000256" key="4">
    <source>
        <dbReference type="SAM" id="MobiDB-lite"/>
    </source>
</evidence>
<comment type="similarity">
    <text evidence="3">Belongs to the UDP-glucose/GDP-mannose dehydrogenase family.</text>
</comment>
<dbReference type="SUPFAM" id="SSF48179">
    <property type="entry name" value="6-phosphogluconate dehydrogenase C-terminal domain-like"/>
    <property type="match status" value="1"/>
</dbReference>
<evidence type="ECO:0000313" key="7">
    <source>
        <dbReference type="Proteomes" id="UP001155057"/>
    </source>
</evidence>
<dbReference type="InterPro" id="IPR028359">
    <property type="entry name" value="UDP_ManNAc/GlcNAc_DH"/>
</dbReference>
<dbReference type="AlphaFoldDB" id="A0A9X2Q9E6"/>
<feature type="region of interest" description="Disordered" evidence="4">
    <location>
        <begin position="1"/>
        <end position="23"/>
    </location>
</feature>
<evidence type="ECO:0000259" key="5">
    <source>
        <dbReference type="SMART" id="SM00984"/>
    </source>
</evidence>
<dbReference type="PANTHER" id="PTHR43491">
    <property type="entry name" value="UDP-N-ACETYL-D-MANNOSAMINE DEHYDROGENASE"/>
    <property type="match status" value="1"/>
</dbReference>
<evidence type="ECO:0000256" key="1">
    <source>
        <dbReference type="ARBA" id="ARBA00023002"/>
    </source>
</evidence>
<dbReference type="SMART" id="SM00984">
    <property type="entry name" value="UDPG_MGDP_dh_C"/>
    <property type="match status" value="1"/>
</dbReference>
<dbReference type="PIRSF" id="PIRSF000124">
    <property type="entry name" value="UDPglc_GDPman_dh"/>
    <property type="match status" value="1"/>
</dbReference>
<dbReference type="EMBL" id="JANUAE010000009">
    <property type="protein sequence ID" value="MCS3710975.1"/>
    <property type="molecule type" value="Genomic_DNA"/>
</dbReference>
<dbReference type="Proteomes" id="UP001155057">
    <property type="component" value="Unassembled WGS sequence"/>
</dbReference>
<dbReference type="GO" id="GO:0000271">
    <property type="term" value="P:polysaccharide biosynthetic process"/>
    <property type="evidence" value="ECO:0007669"/>
    <property type="project" value="InterPro"/>
</dbReference>
<accession>A0A9X2Q9E6</accession>
<reference evidence="6" key="1">
    <citation type="submission" date="2022-08" db="EMBL/GenBank/DDBJ databases">
        <title>Genomic Encyclopedia of Type Strains, Phase V (KMG-V): Genome sequencing to study the core and pangenomes of soil and plant-associated prokaryotes.</title>
        <authorList>
            <person name="Whitman W."/>
        </authorList>
    </citation>
    <scope>NUCLEOTIDE SEQUENCE</scope>
    <source>
        <strain evidence="6">SP3049</strain>
    </source>
</reference>
<dbReference type="EC" id="1.1.1.136" evidence="6"/>
<sequence length="482" mass="51798">METPNLDPPPREALSPNGTAGTDHVEQPAAARQLVGRLDATEATIGVVGLGYVGLPLAAEYATQGFETRGIDLNEDRVDRLNAGDNYIEDLDDDAIDGLVETGRLRATAHYDGGDEVDVWFLCVPTPVTATNEPDPSYIEAATRAIAPHLRPGQLVVLKSTTYPGTTEDVVAPILEEEGPDDLTLGEDVFLAFSPERIDPGNDEYTTANTPVVAGGMTETGTEMARRALGQIIADVHTVSGPKAAEMEKLLENIFRSVNIALANELAQFCERVDGLSMWEVVDAAATKPFGFMPFYPGPGVGGHCIPIDPHYLSKVAKTHDFETSFITLSAQVNEEMPRHVVDAVVETIAREPVRLQDAAVLVLGVAFKGNVSDTRRSPADEIIRLLREKGVGQIRYHDPHVEAYRVPEGEDTNGRAEAVPSVELTPEVLRHHEATVIVTNHDAVDPGLVAEHASAIVDTRNALDGIDAPALREKITLLGAG</sequence>
<dbReference type="InterPro" id="IPR008927">
    <property type="entry name" value="6-PGluconate_DH-like_C_sf"/>
</dbReference>
<dbReference type="GO" id="GO:0047004">
    <property type="term" value="F:UDP-N-acetylglucosamine 6-dehydrogenase activity"/>
    <property type="evidence" value="ECO:0007669"/>
    <property type="project" value="UniProtKB-EC"/>
</dbReference>
<dbReference type="InterPro" id="IPR001732">
    <property type="entry name" value="UDP-Glc/GDP-Man_DH_N"/>
</dbReference>
<evidence type="ECO:0000256" key="2">
    <source>
        <dbReference type="ARBA" id="ARBA00023027"/>
    </source>
</evidence>
<protein>
    <submittedName>
        <fullName evidence="6">UDP-N-acetyl-D-glucosamine dehydrogenase</fullName>
        <ecNumber evidence="6">1.1.1.136</ecNumber>
    </submittedName>
</protein>
<name>A0A9X2Q9E6_9BACT</name>
<keyword evidence="2" id="KW-0520">NAD</keyword>
<dbReference type="RefSeq" id="WP_259124269.1">
    <property type="nucleotide sequence ID" value="NZ_JANUAE010000009.1"/>
</dbReference>
<feature type="domain" description="UDP-glucose/GDP-mannose dehydrogenase C-terminal" evidence="5">
    <location>
        <begin position="362"/>
        <end position="466"/>
    </location>
</feature>
<dbReference type="PANTHER" id="PTHR43491:SF1">
    <property type="entry name" value="UDP-N-ACETYL-D-MANNOSAMINE DEHYDROGENASE"/>
    <property type="match status" value="1"/>
</dbReference>
<dbReference type="InterPro" id="IPR017476">
    <property type="entry name" value="UDP-Glc/GDP-Man"/>
</dbReference>
<dbReference type="Pfam" id="PF00984">
    <property type="entry name" value="UDPG_MGDP_dh"/>
    <property type="match status" value="1"/>
</dbReference>
<evidence type="ECO:0000256" key="3">
    <source>
        <dbReference type="PIRNR" id="PIRNR000124"/>
    </source>
</evidence>
<dbReference type="GO" id="GO:0051287">
    <property type="term" value="F:NAD binding"/>
    <property type="evidence" value="ECO:0007669"/>
    <property type="project" value="InterPro"/>
</dbReference>
<dbReference type="InterPro" id="IPR014027">
    <property type="entry name" value="UDP-Glc/GDP-Man_DH_C"/>
</dbReference>
<dbReference type="Gene3D" id="3.40.50.720">
    <property type="entry name" value="NAD(P)-binding Rossmann-like Domain"/>
    <property type="match status" value="2"/>
</dbReference>
<organism evidence="6 7">
    <name type="scientific">Salinibacter ruber</name>
    <dbReference type="NCBI Taxonomy" id="146919"/>
    <lineage>
        <taxon>Bacteria</taxon>
        <taxon>Pseudomonadati</taxon>
        <taxon>Rhodothermota</taxon>
        <taxon>Rhodothermia</taxon>
        <taxon>Rhodothermales</taxon>
        <taxon>Salinibacteraceae</taxon>
        <taxon>Salinibacter</taxon>
    </lineage>
</organism>
<comment type="caution">
    <text evidence="6">The sequence shown here is derived from an EMBL/GenBank/DDBJ whole genome shotgun (WGS) entry which is preliminary data.</text>
</comment>
<dbReference type="NCBIfam" id="TIGR03026">
    <property type="entry name" value="NDP-sugDHase"/>
    <property type="match status" value="1"/>
</dbReference>
<dbReference type="InterPro" id="IPR014026">
    <property type="entry name" value="UDP-Glc/GDP-Man_DH_dimer"/>
</dbReference>
<proteinExistence type="inferred from homology"/>
<dbReference type="InterPro" id="IPR036220">
    <property type="entry name" value="UDP-Glc/GDP-Man_DH_C_sf"/>
</dbReference>
<evidence type="ECO:0000313" key="6">
    <source>
        <dbReference type="EMBL" id="MCS3710975.1"/>
    </source>
</evidence>